<dbReference type="KEGG" id="tbv:H9L17_09570"/>
<evidence type="ECO:0000313" key="4">
    <source>
        <dbReference type="Proteomes" id="UP000515977"/>
    </source>
</evidence>
<evidence type="ECO:0000313" key="3">
    <source>
        <dbReference type="EMBL" id="QNN45477.1"/>
    </source>
</evidence>
<dbReference type="SUPFAM" id="SSF52418">
    <property type="entry name" value="Nucleoside phosphorylase/phosphoribosyltransferase catalytic domain"/>
    <property type="match status" value="1"/>
</dbReference>
<dbReference type="SUPFAM" id="SSF54680">
    <property type="entry name" value="Pyrimidine nucleoside phosphorylase C-terminal domain"/>
    <property type="match status" value="1"/>
</dbReference>
<dbReference type="AlphaFoldDB" id="A0A7G9QQ52"/>
<evidence type="ECO:0000256" key="1">
    <source>
        <dbReference type="ARBA" id="ARBA00022676"/>
    </source>
</evidence>
<organism evidence="3 4">
    <name type="scientific">Thermomonas brevis</name>
    <dbReference type="NCBI Taxonomy" id="215691"/>
    <lineage>
        <taxon>Bacteria</taxon>
        <taxon>Pseudomonadati</taxon>
        <taxon>Pseudomonadota</taxon>
        <taxon>Gammaproteobacteria</taxon>
        <taxon>Lysobacterales</taxon>
        <taxon>Lysobacteraceae</taxon>
        <taxon>Thermomonas</taxon>
    </lineage>
</organism>
<dbReference type="GO" id="GO:0004645">
    <property type="term" value="F:1,4-alpha-oligoglucan phosphorylase activity"/>
    <property type="evidence" value="ECO:0007669"/>
    <property type="project" value="InterPro"/>
</dbReference>
<evidence type="ECO:0000256" key="2">
    <source>
        <dbReference type="ARBA" id="ARBA00022679"/>
    </source>
</evidence>
<gene>
    <name evidence="3" type="ORF">H9L17_09570</name>
</gene>
<dbReference type="InterPro" id="IPR036566">
    <property type="entry name" value="PYNP-like_C_sf"/>
</dbReference>
<reference evidence="3 4" key="1">
    <citation type="submission" date="2020-08" db="EMBL/GenBank/DDBJ databases">
        <title>Genome sequence of Thermomonas brevis KACC 16975T.</title>
        <authorList>
            <person name="Hyun D.-W."/>
            <person name="Bae J.-W."/>
        </authorList>
    </citation>
    <scope>NUCLEOTIDE SEQUENCE [LARGE SCALE GENOMIC DNA]</scope>
    <source>
        <strain evidence="3 4">KACC 16975</strain>
    </source>
</reference>
<dbReference type="GO" id="GO:0006206">
    <property type="term" value="P:pyrimidine nucleobase metabolic process"/>
    <property type="evidence" value="ECO:0007669"/>
    <property type="project" value="InterPro"/>
</dbReference>
<keyword evidence="1" id="KW-0328">Glycosyltransferase</keyword>
<dbReference type="Proteomes" id="UP000515977">
    <property type="component" value="Chromosome"/>
</dbReference>
<dbReference type="PANTHER" id="PTHR10515:SF0">
    <property type="entry name" value="THYMIDINE PHOSPHORYLASE"/>
    <property type="match status" value="1"/>
</dbReference>
<dbReference type="InterPro" id="IPR035902">
    <property type="entry name" value="Nuc_phospho_transferase"/>
</dbReference>
<dbReference type="EMBL" id="CP060711">
    <property type="protein sequence ID" value="QNN45477.1"/>
    <property type="molecule type" value="Genomic_DNA"/>
</dbReference>
<proteinExistence type="predicted"/>
<dbReference type="GO" id="GO:0005829">
    <property type="term" value="C:cytosol"/>
    <property type="evidence" value="ECO:0007669"/>
    <property type="project" value="TreeGrafter"/>
</dbReference>
<dbReference type="GO" id="GO:0006213">
    <property type="term" value="P:pyrimidine nucleoside metabolic process"/>
    <property type="evidence" value="ECO:0007669"/>
    <property type="project" value="InterPro"/>
</dbReference>
<name>A0A7G9QQ52_9GAMM</name>
<dbReference type="RefSeq" id="WP_187569245.1">
    <property type="nucleotide sequence ID" value="NZ_CP060711.1"/>
</dbReference>
<protein>
    <submittedName>
        <fullName evidence="3">Uncharacterized protein</fullName>
    </submittedName>
</protein>
<dbReference type="PANTHER" id="PTHR10515">
    <property type="entry name" value="THYMIDINE PHOSPHORYLASE"/>
    <property type="match status" value="1"/>
</dbReference>
<sequence length="293" mass="32133">MATKALEAILQRCGYAHFLASDQYAPLDARMFRLRQQHGYQEVATLVAASLLSKKLAVGVRYAGLDIRVAPHGNFGRTWEEARANATLFASAADALGIDARPVLTKASYPYQPYIGRKESLAALWLLFESRAGLWLSSHLELCRELALACVPIDSRDAIMHVDVESLRDIFYANLEAQGASPDDFVRISEATLHAHVETLYAPSDGFVSYAVADIRRLIVEVQRAAAPEAFFADPVGMVLLRQPGEWVRCGDPIATLRVERPVSGEDVVAFQAFVTIQAYPEGPGFEAVKPNG</sequence>
<keyword evidence="4" id="KW-1185">Reference proteome</keyword>
<dbReference type="GO" id="GO:0016763">
    <property type="term" value="F:pentosyltransferase activity"/>
    <property type="evidence" value="ECO:0007669"/>
    <property type="project" value="InterPro"/>
</dbReference>
<dbReference type="InterPro" id="IPR000053">
    <property type="entry name" value="Thymidine/pyrmidine_PPase"/>
</dbReference>
<accession>A0A7G9QQ52</accession>
<dbReference type="Gene3D" id="3.40.1030.10">
    <property type="entry name" value="Nucleoside phosphorylase/phosphoribosyltransferase catalytic domain"/>
    <property type="match status" value="1"/>
</dbReference>
<keyword evidence="2" id="KW-0808">Transferase</keyword>